<dbReference type="KEGG" id="vda:VDAG_05422"/>
<dbReference type="Pfam" id="PF00172">
    <property type="entry name" value="Zn_clus"/>
    <property type="match status" value="1"/>
</dbReference>
<dbReference type="Proteomes" id="UP000001611">
    <property type="component" value="Chromosome 2"/>
</dbReference>
<evidence type="ECO:0000256" key="7">
    <source>
        <dbReference type="SAM" id="MobiDB-lite"/>
    </source>
</evidence>
<dbReference type="SUPFAM" id="SSF57667">
    <property type="entry name" value="beta-beta-alpha zinc fingers"/>
    <property type="match status" value="1"/>
</dbReference>
<dbReference type="InterPro" id="IPR007219">
    <property type="entry name" value="XnlR_reg_dom"/>
</dbReference>
<dbReference type="GO" id="GO:0006351">
    <property type="term" value="P:DNA-templated transcription"/>
    <property type="evidence" value="ECO:0007669"/>
    <property type="project" value="InterPro"/>
</dbReference>
<feature type="domain" description="Zn(2)-C6 fungal-type" evidence="8">
    <location>
        <begin position="67"/>
        <end position="97"/>
    </location>
</feature>
<dbReference type="OMA" id="TWIFRES"/>
<keyword evidence="2" id="KW-0862">Zinc</keyword>
<evidence type="ECO:0000313" key="10">
    <source>
        <dbReference type="EMBL" id="EGY14258.1"/>
    </source>
</evidence>
<dbReference type="GO" id="GO:0000981">
    <property type="term" value="F:DNA-binding transcription factor activity, RNA polymerase II-specific"/>
    <property type="evidence" value="ECO:0007669"/>
    <property type="project" value="InterPro"/>
</dbReference>
<dbReference type="InterPro" id="IPR013087">
    <property type="entry name" value="Znf_C2H2_type"/>
</dbReference>
<evidence type="ECO:0000256" key="1">
    <source>
        <dbReference type="ARBA" id="ARBA00022723"/>
    </source>
</evidence>
<feature type="domain" description="C2H2-type" evidence="9">
    <location>
        <begin position="33"/>
        <end position="55"/>
    </location>
</feature>
<keyword evidence="6" id="KW-0863">Zinc-finger</keyword>
<dbReference type="Pfam" id="PF04082">
    <property type="entry name" value="Fungal_trans"/>
    <property type="match status" value="1"/>
</dbReference>
<evidence type="ECO:0000256" key="2">
    <source>
        <dbReference type="ARBA" id="ARBA00022833"/>
    </source>
</evidence>
<dbReference type="PANTHER" id="PTHR47660:SF7">
    <property type="entry name" value="TRANSCRIPTION FACTOR WITH C2H2 AND ZN(2)-CYS(6) DNA BINDING DOMAIN (EUROFUNG)"/>
    <property type="match status" value="1"/>
</dbReference>
<dbReference type="InterPro" id="IPR036236">
    <property type="entry name" value="Znf_C2H2_sf"/>
</dbReference>
<dbReference type="GeneID" id="20706885"/>
<dbReference type="SMART" id="SM00066">
    <property type="entry name" value="GAL4"/>
    <property type="match status" value="1"/>
</dbReference>
<evidence type="ECO:0000256" key="6">
    <source>
        <dbReference type="PROSITE-ProRule" id="PRU00042"/>
    </source>
</evidence>
<proteinExistence type="predicted"/>
<evidence type="ECO:0000256" key="3">
    <source>
        <dbReference type="ARBA" id="ARBA00023015"/>
    </source>
</evidence>
<dbReference type="PROSITE" id="PS50157">
    <property type="entry name" value="ZINC_FINGER_C2H2_2"/>
    <property type="match status" value="2"/>
</dbReference>
<dbReference type="Gene3D" id="3.30.160.60">
    <property type="entry name" value="Classic Zinc Finger"/>
    <property type="match status" value="1"/>
</dbReference>
<sequence>MSFTCQHAGCSRVYLRAEHLNRHAKSHDRPTVFTCGKCGSKMTRRDTFRRHMALHGLTVSSNRAPQACLPCRQAKVKCDGQRPACSTCSARSLRCGWSSRSNRTASNDAPATTPQAWKTTNGNSSMRIIEELESSDNYECGGPEDQQSMALSDPNAECPGKRLMYDKLLAIYFDKFHHHWPIVHRELTLSRSVPQVLLRTVVTVGLHLSGNLEAKALADSTLERFLEQSGTTLVSIDQLLNHDTIASKSTRLVNSIIHPFNFHFTHW</sequence>
<dbReference type="InterPro" id="IPR001138">
    <property type="entry name" value="Zn2Cys6_DnaBD"/>
</dbReference>
<gene>
    <name evidence="10" type="ORF">VDAG_05422</name>
</gene>
<evidence type="ECO:0000259" key="8">
    <source>
        <dbReference type="PROSITE" id="PS50048"/>
    </source>
</evidence>
<feature type="domain" description="C2H2-type" evidence="9">
    <location>
        <begin position="3"/>
        <end position="27"/>
    </location>
</feature>
<dbReference type="PROSITE" id="PS00028">
    <property type="entry name" value="ZINC_FINGER_C2H2_1"/>
    <property type="match status" value="2"/>
</dbReference>
<evidence type="ECO:0000259" key="9">
    <source>
        <dbReference type="PROSITE" id="PS50157"/>
    </source>
</evidence>
<dbReference type="CDD" id="cd00067">
    <property type="entry name" value="GAL4"/>
    <property type="match status" value="1"/>
</dbReference>
<keyword evidence="3" id="KW-0805">Transcription regulation</keyword>
<dbReference type="InParanoid" id="G2X5B7"/>
<dbReference type="PROSITE" id="PS50048">
    <property type="entry name" value="ZN2_CY6_FUNGAL_2"/>
    <property type="match status" value="1"/>
</dbReference>
<keyword evidence="11" id="KW-1185">Reference proteome</keyword>
<organism evidence="10 11">
    <name type="scientific">Verticillium dahliae (strain VdLs.17 / ATCC MYA-4575 / FGSC 10137)</name>
    <name type="common">Verticillium wilt</name>
    <dbReference type="NCBI Taxonomy" id="498257"/>
    <lineage>
        <taxon>Eukaryota</taxon>
        <taxon>Fungi</taxon>
        <taxon>Dikarya</taxon>
        <taxon>Ascomycota</taxon>
        <taxon>Pezizomycotina</taxon>
        <taxon>Sordariomycetes</taxon>
        <taxon>Hypocreomycetidae</taxon>
        <taxon>Glomerellales</taxon>
        <taxon>Plectosphaerellaceae</taxon>
        <taxon>Verticillium</taxon>
    </lineage>
</organism>
<dbReference type="AlphaFoldDB" id="G2X5B7"/>
<evidence type="ECO:0000313" key="11">
    <source>
        <dbReference type="Proteomes" id="UP000001611"/>
    </source>
</evidence>
<dbReference type="GO" id="GO:0008270">
    <property type="term" value="F:zinc ion binding"/>
    <property type="evidence" value="ECO:0007669"/>
    <property type="project" value="UniProtKB-KW"/>
</dbReference>
<dbReference type="eggNOG" id="ENOG502RAHU">
    <property type="taxonomic scope" value="Eukaryota"/>
</dbReference>
<keyword evidence="1" id="KW-0479">Metal-binding</keyword>
<name>G2X5B7_VERDV</name>
<dbReference type="SUPFAM" id="SSF57701">
    <property type="entry name" value="Zn2/Cys6 DNA-binding domain"/>
    <property type="match status" value="1"/>
</dbReference>
<reference evidence="10 11" key="1">
    <citation type="submission" date="2008-03" db="EMBL/GenBank/DDBJ databases">
        <title>The Genome Sequence of Verticillium dahliae VdLs.17.</title>
        <authorList>
            <consortium name="The Broad Institute Genome Sequencing Platform"/>
            <person name="Ma L.-J.J."/>
            <person name="Klosterman S.J."/>
            <person name="Subbarao K."/>
            <person name="Dobinson K."/>
            <person name="Veronese P."/>
            <person name="Kang S."/>
            <person name="Gold S.E."/>
            <person name="Young S."/>
            <person name="Jaffe D."/>
            <person name="Gnerre S."/>
            <person name="Berlin A."/>
            <person name="Heiman D."/>
            <person name="Hepburn T."/>
            <person name="Sykes S."/>
            <person name="Alvarado L."/>
            <person name="Kodira C.D."/>
            <person name="Lander E."/>
            <person name="Galagan J."/>
            <person name="Nusbaum C."/>
            <person name="Birren B."/>
        </authorList>
    </citation>
    <scope>NUCLEOTIDE SEQUENCE [LARGE SCALE GENOMIC DNA]</scope>
    <source>
        <strain evidence="11">VdLs.17 / ATCC MYA-4575 / FGSC 10137</strain>
    </source>
</reference>
<dbReference type="PROSITE" id="PS00463">
    <property type="entry name" value="ZN2_CY6_FUNGAL_1"/>
    <property type="match status" value="1"/>
</dbReference>
<dbReference type="PANTHER" id="PTHR47660">
    <property type="entry name" value="TRANSCRIPTION FACTOR WITH C2H2 AND ZN(2)-CYS(6) DNA BINDING DOMAIN (EUROFUNG)-RELATED-RELATED"/>
    <property type="match status" value="1"/>
</dbReference>
<accession>G2X5B7</accession>
<protein>
    <submittedName>
        <fullName evidence="10">C2H2 type zinc finger domain-containing protein</fullName>
    </submittedName>
</protein>
<feature type="region of interest" description="Disordered" evidence="7">
    <location>
        <begin position="101"/>
        <end position="120"/>
    </location>
</feature>
<evidence type="ECO:0000256" key="5">
    <source>
        <dbReference type="ARBA" id="ARBA00023242"/>
    </source>
</evidence>
<dbReference type="InterPro" id="IPR036864">
    <property type="entry name" value="Zn2-C6_fun-type_DNA-bd_sf"/>
</dbReference>
<dbReference type="OrthoDB" id="10018191at2759"/>
<dbReference type="RefSeq" id="XP_009650612.1">
    <property type="nucleotide sequence ID" value="XM_009652317.1"/>
</dbReference>
<dbReference type="HOGENOM" id="CLU_963525_0_0_1"/>
<evidence type="ECO:0000256" key="4">
    <source>
        <dbReference type="ARBA" id="ARBA00023163"/>
    </source>
</evidence>
<dbReference type="Gene3D" id="4.10.240.10">
    <property type="entry name" value="Zn(2)-C6 fungal-type DNA-binding domain"/>
    <property type="match status" value="1"/>
</dbReference>
<keyword evidence="5" id="KW-0539">Nucleus</keyword>
<keyword evidence="4" id="KW-0804">Transcription</keyword>
<dbReference type="SMART" id="SM00355">
    <property type="entry name" value="ZnF_C2H2"/>
    <property type="match status" value="2"/>
</dbReference>
<dbReference type="EMBL" id="DS572704">
    <property type="protein sequence ID" value="EGY14258.1"/>
    <property type="molecule type" value="Genomic_DNA"/>
</dbReference>
<dbReference type="GO" id="GO:0003677">
    <property type="term" value="F:DNA binding"/>
    <property type="evidence" value="ECO:0007669"/>
    <property type="project" value="InterPro"/>
</dbReference>